<name>A0ABN8Z9T7_RANTA</name>
<organism evidence="1 2">
    <name type="scientific">Rangifer tarandus platyrhynchus</name>
    <name type="common">Svalbard reindeer</name>
    <dbReference type="NCBI Taxonomy" id="3082113"/>
    <lineage>
        <taxon>Eukaryota</taxon>
        <taxon>Metazoa</taxon>
        <taxon>Chordata</taxon>
        <taxon>Craniata</taxon>
        <taxon>Vertebrata</taxon>
        <taxon>Euteleostomi</taxon>
        <taxon>Mammalia</taxon>
        <taxon>Eutheria</taxon>
        <taxon>Laurasiatheria</taxon>
        <taxon>Artiodactyla</taxon>
        <taxon>Ruminantia</taxon>
        <taxon>Pecora</taxon>
        <taxon>Cervidae</taxon>
        <taxon>Odocoileinae</taxon>
        <taxon>Rangifer</taxon>
    </lineage>
</organism>
<evidence type="ECO:0000313" key="2">
    <source>
        <dbReference type="Proteomes" id="UP001176941"/>
    </source>
</evidence>
<proteinExistence type="predicted"/>
<gene>
    <name evidence="1" type="ORF">MRATA1EN1_LOCUS19501</name>
</gene>
<evidence type="ECO:0000313" key="1">
    <source>
        <dbReference type="EMBL" id="CAI9170539.1"/>
    </source>
</evidence>
<dbReference type="Proteomes" id="UP001176941">
    <property type="component" value="Chromosome 3"/>
</dbReference>
<sequence>MESRKMVLKNLFTGQQWRNRHRGQTYGHGERGGESEMNGKSSMDTTYITIFKIANGNLLYDSGNSNWALYQPRGVGWGGRFKREGIYIYTHLWLIRVEV</sequence>
<accession>A0ABN8Z9T7</accession>
<reference evidence="1" key="1">
    <citation type="submission" date="2023-04" db="EMBL/GenBank/DDBJ databases">
        <authorList>
            <consortium name="ELIXIR-Norway"/>
        </authorList>
    </citation>
    <scope>NUCLEOTIDE SEQUENCE [LARGE SCALE GENOMIC DNA]</scope>
</reference>
<protein>
    <submittedName>
        <fullName evidence="1">Uncharacterized protein</fullName>
    </submittedName>
</protein>
<dbReference type="EMBL" id="OX459939">
    <property type="protein sequence ID" value="CAI9170539.1"/>
    <property type="molecule type" value="Genomic_DNA"/>
</dbReference>
<keyword evidence="2" id="KW-1185">Reference proteome</keyword>